<dbReference type="InterPro" id="IPR021290">
    <property type="entry name" value="DUF2861"/>
</dbReference>
<accession>V5H4V3</accession>
<protein>
    <submittedName>
        <fullName evidence="2">Uncharacterized protein</fullName>
    </submittedName>
</protein>
<evidence type="ECO:0000313" key="3">
    <source>
        <dbReference type="Proteomes" id="UP000030675"/>
    </source>
</evidence>
<proteinExistence type="predicted"/>
<dbReference type="EMBL" id="DF196821">
    <property type="protein sequence ID" value="GAD32067.1"/>
    <property type="molecule type" value="Genomic_DNA"/>
</dbReference>
<sequence length="59" mass="6752">MKVTSLTALLCTLPFVSHATWFAETPLQRSYQSLLDEQTQLAWQELQIALNQETLDSQL</sequence>
<evidence type="ECO:0000313" key="2">
    <source>
        <dbReference type="EMBL" id="GAD32067.1"/>
    </source>
</evidence>
<organism evidence="2 3">
    <name type="scientific">Photobacterium leiognathi lrivu.4.1</name>
    <dbReference type="NCBI Taxonomy" id="1248232"/>
    <lineage>
        <taxon>Bacteria</taxon>
        <taxon>Pseudomonadati</taxon>
        <taxon>Pseudomonadota</taxon>
        <taxon>Gammaproteobacteria</taxon>
        <taxon>Vibrionales</taxon>
        <taxon>Vibrionaceae</taxon>
        <taxon>Photobacterium</taxon>
    </lineage>
</organism>
<evidence type="ECO:0000256" key="1">
    <source>
        <dbReference type="SAM" id="SignalP"/>
    </source>
</evidence>
<dbReference type="Pfam" id="PF11060">
    <property type="entry name" value="DUF2861"/>
    <property type="match status" value="1"/>
</dbReference>
<dbReference type="AlphaFoldDB" id="V5H4V3"/>
<feature type="chain" id="PRO_5004734721" evidence="1">
    <location>
        <begin position="20"/>
        <end position="59"/>
    </location>
</feature>
<gene>
    <name evidence="2" type="ORF">PLEI_3735</name>
</gene>
<dbReference type="Proteomes" id="UP000030675">
    <property type="component" value="Unassembled WGS sequence"/>
</dbReference>
<reference evidence="3" key="1">
    <citation type="submission" date="2012-12" db="EMBL/GenBank/DDBJ databases">
        <title>Genome Sequence of Photobacterium leiognathi lrivu.4.1.</title>
        <authorList>
            <person name="Urbanczyk H."/>
            <person name="Ogura Y."/>
            <person name="Hayashi T."/>
            <person name="Dunlap P.V."/>
        </authorList>
    </citation>
    <scope>NUCLEOTIDE SEQUENCE [LARGE SCALE GENOMIC DNA]</scope>
    <source>
        <strain evidence="3">lrivu.4.1</strain>
    </source>
</reference>
<feature type="signal peptide" evidence="1">
    <location>
        <begin position="1"/>
        <end position="19"/>
    </location>
</feature>
<keyword evidence="1" id="KW-0732">Signal</keyword>
<name>V5H4V3_PHOLE</name>
<dbReference type="HOGENOM" id="CLU_2956587_0_0_6"/>